<dbReference type="Gene3D" id="3.40.50.720">
    <property type="entry name" value="NAD(P)-binding Rossmann-like Domain"/>
    <property type="match status" value="1"/>
</dbReference>
<evidence type="ECO:0000259" key="2">
    <source>
        <dbReference type="Pfam" id="PF05368"/>
    </source>
</evidence>
<dbReference type="OrthoDB" id="10254221at2759"/>
<organism evidence="3 4">
    <name type="scientific">Pycnoporus cinnabarinus</name>
    <name type="common">Cinnabar-red polypore</name>
    <name type="synonym">Trametes cinnabarina</name>
    <dbReference type="NCBI Taxonomy" id="5643"/>
    <lineage>
        <taxon>Eukaryota</taxon>
        <taxon>Fungi</taxon>
        <taxon>Dikarya</taxon>
        <taxon>Basidiomycota</taxon>
        <taxon>Agaricomycotina</taxon>
        <taxon>Agaricomycetes</taxon>
        <taxon>Polyporales</taxon>
        <taxon>Polyporaceae</taxon>
        <taxon>Trametes</taxon>
    </lineage>
</organism>
<dbReference type="InterPro" id="IPR036291">
    <property type="entry name" value="NAD(P)-bd_dom_sf"/>
</dbReference>
<dbReference type="EMBL" id="CCBP010000392">
    <property type="protein sequence ID" value="CDO76593.1"/>
    <property type="molecule type" value="Genomic_DNA"/>
</dbReference>
<dbReference type="OMA" id="HRGQLMT"/>
<sequence>MPPKRNNNGETKANSSQKSSRKILVTAGEGQTGRLIIELLTTDEEYNTKYAELTALVFSEQAKSTLDEFDTVQTVVFDPKDEESLVKAMSEVDTCLLIPPAHKDKAKITRTLLQAAKKAKTVQNLVLLSSAGADYAERDTQPRLREFIDLEALAMQPKGNPSTGDTGHSPCVIRAGFYAENLLLYSKQAQGEGKLPLPIGENHKFAPVALGDVAQIVAYVVTSEGPHGLADHVRSQVIVATGPQLVAGPELAVAASQALGTKMEFESIDEAMAKKILSSEQGEEVDEAEREYLLEYYSLVREGKTNYTATTAMLAFFGHRGQEPTEFFQTYSFKPKKRRTTKNAGSEGAQPKTATRSSGRGKATKGGDDDVDVEMDAGDAGATVEKGRRTVTKGL</sequence>
<dbReference type="STRING" id="5643.A0A060SVS0"/>
<dbReference type="PANTHER" id="PTHR43162:SF1">
    <property type="entry name" value="PRESTALK A DIFFERENTIATION PROTEIN A"/>
    <property type="match status" value="1"/>
</dbReference>
<accession>A0A060SVS0</accession>
<evidence type="ECO:0000256" key="1">
    <source>
        <dbReference type="SAM" id="MobiDB-lite"/>
    </source>
</evidence>
<reference evidence="3" key="1">
    <citation type="submission" date="2014-01" db="EMBL/GenBank/DDBJ databases">
        <title>The genome of the white-rot fungus Pycnoporus cinnabarinus: a basidiomycete model with a versatile arsenal for lignocellulosic biomass breakdown.</title>
        <authorList>
            <person name="Levasseur A."/>
            <person name="Lomascolo A."/>
            <person name="Ruiz-Duenas F.J."/>
            <person name="Uzan E."/>
            <person name="Piumi F."/>
            <person name="Kues U."/>
            <person name="Ram A.F.J."/>
            <person name="Murat C."/>
            <person name="Haon M."/>
            <person name="Benoit I."/>
            <person name="Arfi Y."/>
            <person name="Chevret D."/>
            <person name="Drula E."/>
            <person name="Kwon M.J."/>
            <person name="Gouret P."/>
            <person name="Lesage-Meessen L."/>
            <person name="Lombard V."/>
            <person name="Mariette J."/>
            <person name="Noirot C."/>
            <person name="Park J."/>
            <person name="Patyshakuliyeva A."/>
            <person name="Wieneger R.A.B."/>
            <person name="Wosten H.A.B."/>
            <person name="Martin F."/>
            <person name="Coutinho P.M."/>
            <person name="de Vries R."/>
            <person name="Martinez A.T."/>
            <person name="Klopp C."/>
            <person name="Pontarotti P."/>
            <person name="Henrissat B."/>
            <person name="Record E."/>
        </authorList>
    </citation>
    <scope>NUCLEOTIDE SEQUENCE [LARGE SCALE GENOMIC DNA]</scope>
    <source>
        <strain evidence="3">BRFM137</strain>
    </source>
</reference>
<gene>
    <name evidence="3" type="ORF">BN946_scf184868.g7</name>
</gene>
<feature type="domain" description="NmrA-like" evidence="2">
    <location>
        <begin position="21"/>
        <end position="290"/>
    </location>
</feature>
<name>A0A060SVS0_PYCCI</name>
<feature type="compositionally biased region" description="Polar residues" evidence="1">
    <location>
        <begin position="1"/>
        <end position="18"/>
    </location>
</feature>
<feature type="region of interest" description="Disordered" evidence="1">
    <location>
        <begin position="1"/>
        <end position="22"/>
    </location>
</feature>
<keyword evidence="4" id="KW-1185">Reference proteome</keyword>
<proteinExistence type="predicted"/>
<dbReference type="PANTHER" id="PTHR43162">
    <property type="match status" value="1"/>
</dbReference>
<dbReference type="InterPro" id="IPR051604">
    <property type="entry name" value="Ergot_Alk_Oxidoreductase"/>
</dbReference>
<dbReference type="HOGENOM" id="CLU_073157_0_0_1"/>
<dbReference type="Proteomes" id="UP000029665">
    <property type="component" value="Unassembled WGS sequence"/>
</dbReference>
<evidence type="ECO:0000313" key="4">
    <source>
        <dbReference type="Proteomes" id="UP000029665"/>
    </source>
</evidence>
<dbReference type="InterPro" id="IPR008030">
    <property type="entry name" value="NmrA-like"/>
</dbReference>
<protein>
    <recommendedName>
        <fullName evidence="2">NmrA-like domain-containing protein</fullName>
    </recommendedName>
</protein>
<comment type="caution">
    <text evidence="3">The sequence shown here is derived from an EMBL/GenBank/DDBJ whole genome shotgun (WGS) entry which is preliminary data.</text>
</comment>
<evidence type="ECO:0000313" key="3">
    <source>
        <dbReference type="EMBL" id="CDO76593.1"/>
    </source>
</evidence>
<dbReference type="Pfam" id="PF05368">
    <property type="entry name" value="NmrA"/>
    <property type="match status" value="1"/>
</dbReference>
<dbReference type="SUPFAM" id="SSF51735">
    <property type="entry name" value="NAD(P)-binding Rossmann-fold domains"/>
    <property type="match status" value="1"/>
</dbReference>
<feature type="region of interest" description="Disordered" evidence="1">
    <location>
        <begin position="331"/>
        <end position="395"/>
    </location>
</feature>
<dbReference type="AlphaFoldDB" id="A0A060SVS0"/>